<feature type="signal peptide" evidence="5">
    <location>
        <begin position="1"/>
        <end position="24"/>
    </location>
</feature>
<evidence type="ECO:0000313" key="8">
    <source>
        <dbReference type="Proteomes" id="UP000437638"/>
    </source>
</evidence>
<feature type="chain" id="PRO_5030591542" evidence="5">
    <location>
        <begin position="25"/>
        <end position="370"/>
    </location>
</feature>
<dbReference type="GO" id="GO:0009055">
    <property type="term" value="F:electron transfer activity"/>
    <property type="evidence" value="ECO:0007669"/>
    <property type="project" value="InterPro"/>
</dbReference>
<evidence type="ECO:0000256" key="5">
    <source>
        <dbReference type="SAM" id="SignalP"/>
    </source>
</evidence>
<feature type="domain" description="Cytochrome c" evidence="6">
    <location>
        <begin position="25"/>
        <end position="117"/>
    </location>
</feature>
<dbReference type="RefSeq" id="WP_160419477.1">
    <property type="nucleotide sequence ID" value="NZ_WTKP01000009.1"/>
</dbReference>
<dbReference type="AlphaFoldDB" id="A0A7X3H258"/>
<dbReference type="EMBL" id="WTKP01000009">
    <property type="protein sequence ID" value="MWJ29147.1"/>
    <property type="molecule type" value="Genomic_DNA"/>
</dbReference>
<sequence>MKHRVWLWAALWSGLLLSVPTALAGSSPDGEAIYQKACAACHGPRGTGNPRHDVGFEAPLPDFSNCDFASREPNADWIAVAHEGGPVRAFSPMMPAFGEALSVAELRAAMNHIRSFCTDKSWPRGEFNLPRAQVTTKAFPEDEVVWEMRIPDGEPDAFLNELIYEKRFGARNQLEIAVPVDWRETSDPAADNQWRSGVGDVKLGLKRVLYDDLELGAIVSGIAEVSLPTGDEADGFGAGTTISEISLAYGQILPADSFFQGQLGMEVPANGDKANEEAYLRMAAGRSFFLERWGRPWTPMLELVATRENAPAAETAWDAIPQLQIMLSQRQHVRLNIGWRTALTNDTVRDDQFMVYLLWDWFDGPLTEGW</sequence>
<dbReference type="Pfam" id="PF13442">
    <property type="entry name" value="Cytochrome_CBB3"/>
    <property type="match status" value="1"/>
</dbReference>
<evidence type="ECO:0000256" key="3">
    <source>
        <dbReference type="ARBA" id="ARBA00023004"/>
    </source>
</evidence>
<evidence type="ECO:0000256" key="4">
    <source>
        <dbReference type="PROSITE-ProRule" id="PRU00433"/>
    </source>
</evidence>
<name>A0A7X3H258_9GAMM</name>
<accession>A0A7X3H258</accession>
<dbReference type="PROSITE" id="PS51007">
    <property type="entry name" value="CYTC"/>
    <property type="match status" value="1"/>
</dbReference>
<dbReference type="SUPFAM" id="SSF46626">
    <property type="entry name" value="Cytochrome c"/>
    <property type="match status" value="1"/>
</dbReference>
<keyword evidence="8" id="KW-1185">Reference proteome</keyword>
<evidence type="ECO:0000256" key="1">
    <source>
        <dbReference type="ARBA" id="ARBA00022617"/>
    </source>
</evidence>
<dbReference type="GO" id="GO:0046872">
    <property type="term" value="F:metal ion binding"/>
    <property type="evidence" value="ECO:0007669"/>
    <property type="project" value="UniProtKB-KW"/>
</dbReference>
<dbReference type="InterPro" id="IPR009056">
    <property type="entry name" value="Cyt_c-like_dom"/>
</dbReference>
<keyword evidence="5" id="KW-0732">Signal</keyword>
<gene>
    <name evidence="7" type="ORF">GPM19_13240</name>
</gene>
<keyword evidence="3 4" id="KW-0408">Iron</keyword>
<evidence type="ECO:0000256" key="2">
    <source>
        <dbReference type="ARBA" id="ARBA00022723"/>
    </source>
</evidence>
<dbReference type="Proteomes" id="UP000437638">
    <property type="component" value="Unassembled WGS sequence"/>
</dbReference>
<proteinExistence type="predicted"/>
<dbReference type="InterPro" id="IPR036909">
    <property type="entry name" value="Cyt_c-like_dom_sf"/>
</dbReference>
<keyword evidence="1 4" id="KW-0349">Heme</keyword>
<comment type="caution">
    <text evidence="7">The sequence shown here is derived from an EMBL/GenBank/DDBJ whole genome shotgun (WGS) entry which is preliminary data.</text>
</comment>
<organism evidence="7 8">
    <name type="scientific">Vreelandella zhuhanensis</name>
    <dbReference type="NCBI Taxonomy" id="2684210"/>
    <lineage>
        <taxon>Bacteria</taxon>
        <taxon>Pseudomonadati</taxon>
        <taxon>Pseudomonadota</taxon>
        <taxon>Gammaproteobacteria</taxon>
        <taxon>Oceanospirillales</taxon>
        <taxon>Halomonadaceae</taxon>
        <taxon>Vreelandella</taxon>
    </lineage>
</organism>
<protein>
    <submittedName>
        <fullName evidence="7">C-type cytochrome</fullName>
    </submittedName>
</protein>
<dbReference type="Gene3D" id="1.10.760.10">
    <property type="entry name" value="Cytochrome c-like domain"/>
    <property type="match status" value="1"/>
</dbReference>
<evidence type="ECO:0000313" key="7">
    <source>
        <dbReference type="EMBL" id="MWJ29147.1"/>
    </source>
</evidence>
<evidence type="ECO:0000259" key="6">
    <source>
        <dbReference type="PROSITE" id="PS51007"/>
    </source>
</evidence>
<dbReference type="GO" id="GO:0020037">
    <property type="term" value="F:heme binding"/>
    <property type="evidence" value="ECO:0007669"/>
    <property type="project" value="InterPro"/>
</dbReference>
<reference evidence="7 8" key="1">
    <citation type="submission" date="2019-12" db="EMBL/GenBank/DDBJ databases">
        <title>Halomonas rutogse sp. nov. isolated from two lakes on Tibetan Plateau.</title>
        <authorList>
            <person name="Gao P."/>
        </authorList>
    </citation>
    <scope>NUCLEOTIDE SEQUENCE [LARGE SCALE GENOMIC DNA]</scope>
    <source>
        <strain evidence="7 8">ZH2S</strain>
    </source>
</reference>
<keyword evidence="2 4" id="KW-0479">Metal-binding</keyword>